<dbReference type="SUPFAM" id="SSF74650">
    <property type="entry name" value="Galactose mutarotase-like"/>
    <property type="match status" value="1"/>
</dbReference>
<dbReference type="SUPFAM" id="SSF51011">
    <property type="entry name" value="Glycosyl hydrolase domain"/>
    <property type="match status" value="1"/>
</dbReference>
<dbReference type="InterPro" id="IPR030458">
    <property type="entry name" value="Glyco_hydro_31_AS"/>
</dbReference>
<dbReference type="SUPFAM" id="SSF51445">
    <property type="entry name" value="(Trans)glycosidases"/>
    <property type="match status" value="1"/>
</dbReference>
<dbReference type="GO" id="GO:0030246">
    <property type="term" value="F:carbohydrate binding"/>
    <property type="evidence" value="ECO:0007669"/>
    <property type="project" value="InterPro"/>
</dbReference>
<dbReference type="Gene3D" id="2.60.40.4040">
    <property type="match status" value="1"/>
</dbReference>
<dbReference type="InterPro" id="IPR048395">
    <property type="entry name" value="Glyco_hydro_31_C"/>
</dbReference>
<evidence type="ECO:0000256" key="3">
    <source>
        <dbReference type="ARBA" id="ARBA00023295"/>
    </source>
</evidence>
<dbReference type="Gene3D" id="2.60.40.1760">
    <property type="entry name" value="glycosyl hydrolase (family 31)"/>
    <property type="match status" value="1"/>
</dbReference>
<keyword evidence="9" id="KW-1185">Reference proteome</keyword>
<accession>A0A8I0DR86</accession>
<protein>
    <submittedName>
        <fullName evidence="8">Alpha-glucosidase</fullName>
    </submittedName>
</protein>
<comment type="caution">
    <text evidence="8">The sequence shown here is derived from an EMBL/GenBank/DDBJ whole genome shotgun (WGS) entry which is preliminary data.</text>
</comment>
<evidence type="ECO:0000313" key="9">
    <source>
        <dbReference type="Proteomes" id="UP000652847"/>
    </source>
</evidence>
<evidence type="ECO:0000259" key="5">
    <source>
        <dbReference type="Pfam" id="PF01055"/>
    </source>
</evidence>
<proteinExistence type="inferred from homology"/>
<evidence type="ECO:0000259" key="7">
    <source>
        <dbReference type="Pfam" id="PF21365"/>
    </source>
</evidence>
<dbReference type="EMBL" id="JACOOT010000010">
    <property type="protein sequence ID" value="MBC5650362.1"/>
    <property type="molecule type" value="Genomic_DNA"/>
</dbReference>
<dbReference type="PANTHER" id="PTHR22762:SF166">
    <property type="entry name" value="ALPHA-GLUCOSIDASE"/>
    <property type="match status" value="1"/>
</dbReference>
<organism evidence="8 9">
    <name type="scientific">Blautia segnis</name>
    <dbReference type="NCBI Taxonomy" id="2763030"/>
    <lineage>
        <taxon>Bacteria</taxon>
        <taxon>Bacillati</taxon>
        <taxon>Bacillota</taxon>
        <taxon>Clostridia</taxon>
        <taxon>Lachnospirales</taxon>
        <taxon>Lachnospiraceae</taxon>
        <taxon>Blautia</taxon>
    </lineage>
</organism>
<evidence type="ECO:0000259" key="6">
    <source>
        <dbReference type="Pfam" id="PF13802"/>
    </source>
</evidence>
<dbReference type="InterPro" id="IPR000322">
    <property type="entry name" value="Glyco_hydro_31_TIM"/>
</dbReference>
<dbReference type="Pfam" id="PF21365">
    <property type="entry name" value="Glyco_hydro_31_3rd"/>
    <property type="match status" value="1"/>
</dbReference>
<feature type="domain" description="Glycoside hydrolase family 31 TIM barrel" evidence="5">
    <location>
        <begin position="155"/>
        <end position="513"/>
    </location>
</feature>
<dbReference type="PANTHER" id="PTHR22762">
    <property type="entry name" value="ALPHA-GLUCOSIDASE"/>
    <property type="match status" value="1"/>
</dbReference>
<dbReference type="GO" id="GO:0004553">
    <property type="term" value="F:hydrolase activity, hydrolyzing O-glycosyl compounds"/>
    <property type="evidence" value="ECO:0007669"/>
    <property type="project" value="InterPro"/>
</dbReference>
<evidence type="ECO:0000313" key="8">
    <source>
        <dbReference type="EMBL" id="MBC5650362.1"/>
    </source>
</evidence>
<dbReference type="GO" id="GO:0005975">
    <property type="term" value="P:carbohydrate metabolic process"/>
    <property type="evidence" value="ECO:0007669"/>
    <property type="project" value="InterPro"/>
</dbReference>
<dbReference type="Pfam" id="PF01055">
    <property type="entry name" value="Glyco_hydro_31_2nd"/>
    <property type="match status" value="1"/>
</dbReference>
<evidence type="ECO:0000256" key="4">
    <source>
        <dbReference type="RuleBase" id="RU361185"/>
    </source>
</evidence>
<dbReference type="CDD" id="cd06604">
    <property type="entry name" value="GH31_glucosidase_II_MalA"/>
    <property type="match status" value="1"/>
</dbReference>
<dbReference type="InterPro" id="IPR025887">
    <property type="entry name" value="Glyco_hydro_31_N_dom"/>
</dbReference>
<dbReference type="CDD" id="cd14752">
    <property type="entry name" value="GH31_N"/>
    <property type="match status" value="1"/>
</dbReference>
<dbReference type="Gene3D" id="3.20.20.80">
    <property type="entry name" value="Glycosidases"/>
    <property type="match status" value="1"/>
</dbReference>
<evidence type="ECO:0000256" key="2">
    <source>
        <dbReference type="ARBA" id="ARBA00022801"/>
    </source>
</evidence>
<dbReference type="Proteomes" id="UP000652847">
    <property type="component" value="Unassembled WGS sequence"/>
</dbReference>
<gene>
    <name evidence="8" type="ORF">H8S54_04350</name>
</gene>
<dbReference type="InterPro" id="IPR011013">
    <property type="entry name" value="Gal_mutarotase_sf_dom"/>
</dbReference>
<comment type="similarity">
    <text evidence="1 4">Belongs to the glycosyl hydrolase 31 family.</text>
</comment>
<dbReference type="AlphaFoldDB" id="A0A8I0DR86"/>
<feature type="domain" description="Glycoside hydrolase family 31 N-terminal" evidence="6">
    <location>
        <begin position="40"/>
        <end position="112"/>
    </location>
</feature>
<keyword evidence="2 4" id="KW-0378">Hydrolase</keyword>
<dbReference type="InterPro" id="IPR017853">
    <property type="entry name" value="GH"/>
</dbReference>
<dbReference type="PROSITE" id="PS00129">
    <property type="entry name" value="GLYCOSYL_HYDROL_F31_1"/>
    <property type="match status" value="1"/>
</dbReference>
<dbReference type="RefSeq" id="WP_186901002.1">
    <property type="nucleotide sequence ID" value="NZ_JACOOT010000010.1"/>
</dbReference>
<feature type="domain" description="Glycosyl hydrolase family 31 C-terminal" evidence="7">
    <location>
        <begin position="525"/>
        <end position="611"/>
    </location>
</feature>
<reference evidence="8 9" key="1">
    <citation type="submission" date="2020-08" db="EMBL/GenBank/DDBJ databases">
        <title>Genome public.</title>
        <authorList>
            <person name="Liu C."/>
            <person name="Sun Q."/>
        </authorList>
    </citation>
    <scope>NUCLEOTIDE SEQUENCE [LARGE SCALE GENOMIC DNA]</scope>
    <source>
        <strain evidence="8 9">BX17</strain>
    </source>
</reference>
<dbReference type="Pfam" id="PF13802">
    <property type="entry name" value="Gal_mutarotas_2"/>
    <property type="match status" value="1"/>
</dbReference>
<evidence type="ECO:0000256" key="1">
    <source>
        <dbReference type="ARBA" id="ARBA00007806"/>
    </source>
</evidence>
<sequence length="663" mass="76583">MIRKYRYGTPFDTEALTKSIDSANGEFPYGKVSLDNGFDFTYIMDEDDIVYGLGEANRGINKRGYCYISNCTDEPNHTEDKRSLYGAHNFIIISGKTTFGLFFDYPSAITFDIGYTRMDTLKVSCGAADLDVYVLEGESAYDIVKQFRHVIGRSYIPPKFAFGFGQSRWGYTTMEDFRKVAAGYRENHIPLDMIYMDIDYMDAYKDFTVNPENFPDFPAFVKEMKEQDLYLIPIIDAGVKVEKGYDVYEEGVENRYFCQREDGSDFVAAVWPGDTHFPDVLNQDARRWFGDKYRILIDQGIEGFWNDMNEPAIFYSSEGLAEAKKLAGEFAQDQDGRIHVWEMQGKLNGIANNSEDYCRFYHNVNGEKIRHDKVHNLFGYNMTRAAGEAFRRIDPQKRFLMFSRSSYIGMHRYGGIWMGDNKSWWSHILLNLKMLPSLNMCGFLYTGADLGGFGADTTRDLVLRHMALGVFTPLMRNHAALGTREQECYQFEDIEDFRNVVNVRYRLVPYLYSEYMKAALNDDMYFKPLGFVYPDDKMAVRIEDQLILGNEIMIAPVYQQNARGRYVYLPEEMKFVKFLADGTISEEVLQKGVHYVDIALNEVPLFIRNHKCIPVAEAAQCVKDIDTAKLQLLGYDGSSYLLYEDDGIHKEYENPENYRKLTK</sequence>
<name>A0A8I0DR86_9FIRM</name>
<keyword evidence="3 4" id="KW-0326">Glycosidase</keyword>